<evidence type="ECO:0000256" key="8">
    <source>
        <dbReference type="SAM" id="Phobius"/>
    </source>
</evidence>
<feature type="transmembrane region" description="Helical" evidence="8">
    <location>
        <begin position="46"/>
        <end position="71"/>
    </location>
</feature>
<feature type="transmembrane region" description="Helical" evidence="8">
    <location>
        <begin position="131"/>
        <end position="151"/>
    </location>
</feature>
<evidence type="ECO:0000256" key="1">
    <source>
        <dbReference type="ARBA" id="ARBA00004651"/>
    </source>
</evidence>
<dbReference type="GO" id="GO:0000319">
    <property type="term" value="F:sulfite transmembrane transporter activity"/>
    <property type="evidence" value="ECO:0007669"/>
    <property type="project" value="EnsemblFungi"/>
</dbReference>
<gene>
    <name evidence="9" type="primary">TDEL0A05120</name>
    <name evidence="9" type="ORF">TDEL_0A05120</name>
</gene>
<comment type="similarity">
    <text evidence="2">Belongs to the tellurite-resistance/dicarboxylate transporter (TDT) family.</text>
</comment>
<evidence type="ECO:0000313" key="9">
    <source>
        <dbReference type="EMBL" id="CCE89844.1"/>
    </source>
</evidence>
<dbReference type="FunCoup" id="G8ZMK0">
    <property type="interactions" value="73"/>
</dbReference>
<dbReference type="GO" id="GO:0005886">
    <property type="term" value="C:plasma membrane"/>
    <property type="evidence" value="ECO:0007669"/>
    <property type="project" value="UniProtKB-SubCell"/>
</dbReference>
<keyword evidence="6 8" id="KW-1133">Transmembrane helix</keyword>
<dbReference type="KEGG" id="tdl:TDEL_0A05120"/>
<keyword evidence="5 8" id="KW-0812">Transmembrane</keyword>
<feature type="transmembrane region" description="Helical" evidence="8">
    <location>
        <begin position="305"/>
        <end position="330"/>
    </location>
</feature>
<dbReference type="HOGENOM" id="CLU_030057_6_2_1"/>
<sequence>MMKSWLERIAGYFQPFLFVTVMATGISSNILQSFPYEARWLRDCSYPMFALACLLFIYLQLLQALHMYLFIRKKSFTEYFDQYFRDMTHNVFWGTYLMGLITIVNYIVVLANNEVKNPKVGRRMMMLAYVLWWYDVILCLCCTWGISFIIWRKFNSSIDGSDYRTPNEKMSKEGLKCALVLLIVPMFVAASCSGKFVMTDLFTSLFSRDIQLMVLVLTALIWLHAVIFLFIVITIIFWGFYINKIPPMRQVFTLFLLLGPMGQASFGILLLTEDVRTYVIKHYPRSTSMNDYDILLLTIPWCFKIIGLLLALALLAMGYFITVIGFMAVASKYNETAEIKENGQVRVKRIYHFHKGWLAMTFPMGTMSLGSTYVWRDYNQYVPMLTFRVLGAIYGVICIVWTMVCIAGLCYNSIIPEVKILCGLITHSDQKSETSSLSFKDDRSLHNQNQA</sequence>
<evidence type="ECO:0000256" key="3">
    <source>
        <dbReference type="ARBA" id="ARBA00022448"/>
    </source>
</evidence>
<feature type="transmembrane region" description="Helical" evidence="8">
    <location>
        <begin position="177"/>
        <end position="198"/>
    </location>
</feature>
<comment type="subcellular location">
    <subcellularLocation>
        <location evidence="1">Cell membrane</location>
        <topology evidence="1">Multi-pass membrane protein</topology>
    </subcellularLocation>
</comment>
<keyword evidence="7 8" id="KW-0472">Membrane</keyword>
<evidence type="ECO:0000313" key="10">
    <source>
        <dbReference type="Proteomes" id="UP000005627"/>
    </source>
</evidence>
<dbReference type="Gene3D" id="1.50.10.150">
    <property type="entry name" value="Voltage-dependent anion channel"/>
    <property type="match status" value="1"/>
</dbReference>
<dbReference type="InParanoid" id="G8ZMK0"/>
<dbReference type="InterPro" id="IPR038665">
    <property type="entry name" value="Voltage-dep_anion_channel_sf"/>
</dbReference>
<evidence type="ECO:0000256" key="6">
    <source>
        <dbReference type="ARBA" id="ARBA00022989"/>
    </source>
</evidence>
<keyword evidence="4" id="KW-1003">Cell membrane</keyword>
<feature type="transmembrane region" description="Helical" evidence="8">
    <location>
        <begin position="387"/>
        <end position="411"/>
    </location>
</feature>
<dbReference type="Pfam" id="PF03595">
    <property type="entry name" value="SLAC1"/>
    <property type="match status" value="1"/>
</dbReference>
<feature type="transmembrane region" description="Helical" evidence="8">
    <location>
        <begin position="210"/>
        <end position="239"/>
    </location>
</feature>
<organism evidence="9 10">
    <name type="scientific">Torulaspora delbrueckii</name>
    <name type="common">Yeast</name>
    <name type="synonym">Candida colliculosa</name>
    <dbReference type="NCBI Taxonomy" id="4950"/>
    <lineage>
        <taxon>Eukaryota</taxon>
        <taxon>Fungi</taxon>
        <taxon>Dikarya</taxon>
        <taxon>Ascomycota</taxon>
        <taxon>Saccharomycotina</taxon>
        <taxon>Saccharomycetes</taxon>
        <taxon>Saccharomycetales</taxon>
        <taxon>Saccharomycetaceae</taxon>
        <taxon>Torulaspora</taxon>
    </lineage>
</organism>
<evidence type="ECO:0000256" key="2">
    <source>
        <dbReference type="ARBA" id="ARBA00008566"/>
    </source>
</evidence>
<dbReference type="RefSeq" id="XP_003679055.1">
    <property type="nucleotide sequence ID" value="XM_003679007.1"/>
</dbReference>
<dbReference type="PANTHER" id="PTHR31686">
    <property type="match status" value="1"/>
</dbReference>
<name>G8ZMK0_TORDE</name>
<dbReference type="STRING" id="1076872.G8ZMK0"/>
<proteinExistence type="inferred from homology"/>
<feature type="transmembrane region" description="Helical" evidence="8">
    <location>
        <begin position="251"/>
        <end position="271"/>
    </location>
</feature>
<feature type="transmembrane region" description="Helical" evidence="8">
    <location>
        <begin position="12"/>
        <end position="34"/>
    </location>
</feature>
<dbReference type="GeneID" id="11502555"/>
<dbReference type="EMBL" id="HE616742">
    <property type="protein sequence ID" value="CCE89844.1"/>
    <property type="molecule type" value="Genomic_DNA"/>
</dbReference>
<keyword evidence="10" id="KW-1185">Reference proteome</keyword>
<dbReference type="InterPro" id="IPR051629">
    <property type="entry name" value="Sulfite_efflux_TDT"/>
</dbReference>
<dbReference type="InterPro" id="IPR004695">
    <property type="entry name" value="SLAC1/Mae1/Ssu1/TehA"/>
</dbReference>
<evidence type="ECO:0000256" key="4">
    <source>
        <dbReference type="ARBA" id="ARBA00022475"/>
    </source>
</evidence>
<dbReference type="PANTHER" id="PTHR31686:SF1">
    <property type="entry name" value="SULFITE EFFLUX PUMP SSU1"/>
    <property type="match status" value="1"/>
</dbReference>
<dbReference type="AlphaFoldDB" id="G8ZMK0"/>
<evidence type="ECO:0000256" key="7">
    <source>
        <dbReference type="ARBA" id="ARBA00023136"/>
    </source>
</evidence>
<feature type="transmembrane region" description="Helical" evidence="8">
    <location>
        <begin position="91"/>
        <end position="111"/>
    </location>
</feature>
<dbReference type="eggNOG" id="ENOG502QT02">
    <property type="taxonomic scope" value="Eukaryota"/>
</dbReference>
<dbReference type="Proteomes" id="UP000005627">
    <property type="component" value="Chromosome 1"/>
</dbReference>
<reference evidence="9 10" key="1">
    <citation type="journal article" date="2011" name="Proc. Natl. Acad. Sci. U.S.A.">
        <title>Evolutionary erosion of yeast sex chromosomes by mating-type switching accidents.</title>
        <authorList>
            <person name="Gordon J.L."/>
            <person name="Armisen D."/>
            <person name="Proux-Wera E."/>
            <person name="Oheigeartaigh S.S."/>
            <person name="Byrne K.P."/>
            <person name="Wolfe K.H."/>
        </authorList>
    </citation>
    <scope>NUCLEOTIDE SEQUENCE [LARGE SCALE GENOMIC DNA]</scope>
    <source>
        <strain evidence="10">ATCC 10662 / CBS 1146 / NBRC 0425 / NCYC 2629 / NRRL Y-866</strain>
    </source>
</reference>
<evidence type="ECO:0000256" key="5">
    <source>
        <dbReference type="ARBA" id="ARBA00022692"/>
    </source>
</evidence>
<protein>
    <recommendedName>
        <fullName evidence="11">Sulfite efflux pump SSU1</fullName>
    </recommendedName>
</protein>
<dbReference type="CDD" id="cd09318">
    <property type="entry name" value="TDT_SSU1"/>
    <property type="match status" value="1"/>
</dbReference>
<feature type="transmembrane region" description="Helical" evidence="8">
    <location>
        <begin position="356"/>
        <end position="375"/>
    </location>
</feature>
<keyword evidence="3" id="KW-0813">Transport</keyword>
<dbReference type="OrthoDB" id="1099at2759"/>
<accession>G8ZMK0</accession>
<evidence type="ECO:0008006" key="11">
    <source>
        <dbReference type="Google" id="ProtNLM"/>
    </source>
</evidence>